<dbReference type="SUPFAM" id="SSF52218">
    <property type="entry name" value="Flavoproteins"/>
    <property type="match status" value="2"/>
</dbReference>
<reference evidence="4" key="2">
    <citation type="journal article" date="2021" name="PeerJ">
        <title>Extensive microbial diversity within the chicken gut microbiome revealed by metagenomics and culture.</title>
        <authorList>
            <person name="Gilroy R."/>
            <person name="Ravi A."/>
            <person name="Getino M."/>
            <person name="Pursley I."/>
            <person name="Horton D.L."/>
            <person name="Alikhan N.F."/>
            <person name="Baker D."/>
            <person name="Gharbi K."/>
            <person name="Hall N."/>
            <person name="Watson M."/>
            <person name="Adriaenssens E.M."/>
            <person name="Foster-Nyarko E."/>
            <person name="Jarju S."/>
            <person name="Secka A."/>
            <person name="Antonio M."/>
            <person name="Oren A."/>
            <person name="Chaudhuri R.R."/>
            <person name="La Ragione R."/>
            <person name="Hildebrand F."/>
            <person name="Pallen M.J."/>
        </authorList>
    </citation>
    <scope>NUCLEOTIDE SEQUENCE</scope>
    <source>
        <strain evidence="4">ChiHcec3-6078</strain>
    </source>
</reference>
<dbReference type="Gene3D" id="3.40.50.360">
    <property type="match status" value="1"/>
</dbReference>
<keyword evidence="2" id="KW-0288">FMN</keyword>
<feature type="domain" description="NADPH-dependent FMN reductase-like" evidence="3">
    <location>
        <begin position="73"/>
        <end position="185"/>
    </location>
</feature>
<organism evidence="4 5">
    <name type="scientific">Candidatus Allocopromorpha excrementigallinarum</name>
    <dbReference type="NCBI Taxonomy" id="2840742"/>
    <lineage>
        <taxon>Bacteria</taxon>
        <taxon>Bacillati</taxon>
        <taxon>Bacillota</taxon>
        <taxon>Clostridia</taxon>
        <taxon>Eubacteriales</taxon>
        <taxon>Eubacteriaceae</taxon>
        <taxon>Eubacteriaceae incertae sedis</taxon>
        <taxon>Candidatus Allocopromorpha</taxon>
    </lineage>
</organism>
<dbReference type="EMBL" id="DVMP01000050">
    <property type="protein sequence ID" value="HIU25371.1"/>
    <property type="molecule type" value="Genomic_DNA"/>
</dbReference>
<comment type="caution">
    <text evidence="4">The sequence shown here is derived from an EMBL/GenBank/DDBJ whole genome shotgun (WGS) entry which is preliminary data.</text>
</comment>
<dbReference type="AlphaFoldDB" id="A0A9D1L647"/>
<evidence type="ECO:0000259" key="3">
    <source>
        <dbReference type="Pfam" id="PF03358"/>
    </source>
</evidence>
<keyword evidence="1" id="KW-0285">Flavoprotein</keyword>
<dbReference type="PANTHER" id="PTHR43278">
    <property type="entry name" value="NAD(P)H-DEPENDENT FMN-CONTAINING OXIDOREDUCTASE YWQN-RELATED"/>
    <property type="match status" value="1"/>
</dbReference>
<proteinExistence type="predicted"/>
<dbReference type="InterPro" id="IPR051796">
    <property type="entry name" value="ISF_SsuE-like"/>
</dbReference>
<dbReference type="PANTHER" id="PTHR43278:SF4">
    <property type="entry name" value="NAD(P)H-DEPENDENT FMN-CONTAINING OXIDOREDUCTASE YWQN-RELATED"/>
    <property type="match status" value="1"/>
</dbReference>
<evidence type="ECO:0000313" key="4">
    <source>
        <dbReference type="EMBL" id="HIU25371.1"/>
    </source>
</evidence>
<protein>
    <submittedName>
        <fullName evidence="4">Flavodoxin family protein</fullName>
    </submittedName>
</protein>
<evidence type="ECO:0000313" key="5">
    <source>
        <dbReference type="Proteomes" id="UP000824090"/>
    </source>
</evidence>
<accession>A0A9D1L647</accession>
<evidence type="ECO:0000256" key="2">
    <source>
        <dbReference type="ARBA" id="ARBA00022643"/>
    </source>
</evidence>
<gene>
    <name evidence="4" type="ORF">IAC50_02575</name>
</gene>
<sequence length="246" mass="26680">MIKILAISASPRKERNTEKLIEAVLEGCLSAEKIIADLEKDRASEKASLNGSDLQEEAFHHKTDLHGEAEPLVETKLIRVSEAKAENFKLCRGCWACAKTGRCVCGDDYISEIYRQISLADGIILGTPVFFFDVTAQCKAIIDRSLAYTPAGTGKAAAAVVTAGSVGITGALQTLQSFFSAHGFTDTGWTATYGKTDDKIKGKETAASLGRKLVCTAWMLKNTGYTEEFLKAMVHTNHFAYGTHTF</sequence>
<dbReference type="InterPro" id="IPR005025">
    <property type="entry name" value="FMN_Rdtase-like_dom"/>
</dbReference>
<dbReference type="GO" id="GO:0016491">
    <property type="term" value="F:oxidoreductase activity"/>
    <property type="evidence" value="ECO:0007669"/>
    <property type="project" value="InterPro"/>
</dbReference>
<reference evidence="4" key="1">
    <citation type="submission" date="2020-10" db="EMBL/GenBank/DDBJ databases">
        <authorList>
            <person name="Gilroy R."/>
        </authorList>
    </citation>
    <scope>NUCLEOTIDE SEQUENCE</scope>
    <source>
        <strain evidence="4">ChiHcec3-6078</strain>
    </source>
</reference>
<dbReference type="Proteomes" id="UP000824090">
    <property type="component" value="Unassembled WGS sequence"/>
</dbReference>
<dbReference type="Pfam" id="PF03358">
    <property type="entry name" value="FMN_red"/>
    <property type="match status" value="1"/>
</dbReference>
<evidence type="ECO:0000256" key="1">
    <source>
        <dbReference type="ARBA" id="ARBA00022630"/>
    </source>
</evidence>
<name>A0A9D1L647_9FIRM</name>
<dbReference type="InterPro" id="IPR029039">
    <property type="entry name" value="Flavoprotein-like_sf"/>
</dbReference>